<reference evidence="1" key="1">
    <citation type="submission" date="2021-06" db="EMBL/GenBank/DDBJ databases">
        <authorList>
            <person name="Kallberg Y."/>
            <person name="Tangrot J."/>
            <person name="Rosling A."/>
        </authorList>
    </citation>
    <scope>NUCLEOTIDE SEQUENCE</scope>
    <source>
        <strain evidence="1">AU212A</strain>
    </source>
</reference>
<dbReference type="Proteomes" id="UP000789860">
    <property type="component" value="Unassembled WGS sequence"/>
</dbReference>
<evidence type="ECO:0000313" key="1">
    <source>
        <dbReference type="EMBL" id="CAG8500430.1"/>
    </source>
</evidence>
<protein>
    <submittedName>
        <fullName evidence="1">3994_t:CDS:1</fullName>
    </submittedName>
</protein>
<organism evidence="1 2">
    <name type="scientific">Scutellospora calospora</name>
    <dbReference type="NCBI Taxonomy" id="85575"/>
    <lineage>
        <taxon>Eukaryota</taxon>
        <taxon>Fungi</taxon>
        <taxon>Fungi incertae sedis</taxon>
        <taxon>Mucoromycota</taxon>
        <taxon>Glomeromycotina</taxon>
        <taxon>Glomeromycetes</taxon>
        <taxon>Diversisporales</taxon>
        <taxon>Gigasporaceae</taxon>
        <taxon>Scutellospora</taxon>
    </lineage>
</organism>
<feature type="non-terminal residue" evidence="1">
    <location>
        <position position="1"/>
    </location>
</feature>
<accession>A0ACA9KY65</accession>
<dbReference type="EMBL" id="CAJVPM010003367">
    <property type="protein sequence ID" value="CAG8500430.1"/>
    <property type="molecule type" value="Genomic_DNA"/>
</dbReference>
<keyword evidence="2" id="KW-1185">Reference proteome</keyword>
<name>A0ACA9KY65_9GLOM</name>
<gene>
    <name evidence="1" type="ORF">SCALOS_LOCUS3217</name>
</gene>
<evidence type="ECO:0000313" key="2">
    <source>
        <dbReference type="Proteomes" id="UP000789860"/>
    </source>
</evidence>
<comment type="caution">
    <text evidence="1">The sequence shown here is derived from an EMBL/GenBank/DDBJ whole genome shotgun (WGS) entry which is preliminary data.</text>
</comment>
<sequence>TKVALLNQISSQNLGVLELDSNLYDEFVDKPRNYSLAVLLTALDPQINCIPCKEFDPEFRLVAKSWLDSGDEPSRLYFGVLDFKNGREVYAKLGLNNAPTLFYFPPTTGPYAKDVSEPYKYDFGKRGFSAEELASYLSGMLGTRVPANRPLNFFAIFLTVFLILGALAFMKLMYPIIKTVIQNKNTWAAISLVSV</sequence>
<proteinExistence type="predicted"/>